<dbReference type="KEGG" id="swp:swp_2608"/>
<comment type="catalytic activity">
    <reaction evidence="3 4">
        <text>[thioredoxin]-disulfide + L-methionine + H2O = L-methionine (S)-S-oxide + [thioredoxin]-dithiol</text>
        <dbReference type="Rhea" id="RHEA:19993"/>
        <dbReference type="Rhea" id="RHEA-COMP:10698"/>
        <dbReference type="Rhea" id="RHEA-COMP:10700"/>
        <dbReference type="ChEBI" id="CHEBI:15377"/>
        <dbReference type="ChEBI" id="CHEBI:29950"/>
        <dbReference type="ChEBI" id="CHEBI:50058"/>
        <dbReference type="ChEBI" id="CHEBI:57844"/>
        <dbReference type="ChEBI" id="CHEBI:58772"/>
        <dbReference type="EC" id="1.8.4.11"/>
    </reaction>
</comment>
<comment type="function">
    <text evidence="4">Has an important function as a repair enzyme for proteins that have been inactivated by oxidation. Catalyzes the reversible oxidation-reduction of methionine sulfoxide in proteins to methionine.</text>
</comment>
<gene>
    <name evidence="4" type="primary">msrA</name>
    <name evidence="6" type="ordered locus">swp_2608</name>
</gene>
<evidence type="ECO:0000313" key="7">
    <source>
        <dbReference type="Proteomes" id="UP000000753"/>
    </source>
</evidence>
<reference evidence="6 7" key="1">
    <citation type="journal article" date="2008" name="PLoS ONE">
        <title>Environmental adaptation: genomic analysis of the piezotolerant and psychrotolerant deep-sea iron reducing bacterium Shewanella piezotolerans WP3.</title>
        <authorList>
            <person name="Wang F."/>
            <person name="Wang J."/>
            <person name="Jian H."/>
            <person name="Zhang B."/>
            <person name="Li S."/>
            <person name="Wang F."/>
            <person name="Zeng X."/>
            <person name="Gao L."/>
            <person name="Bartlett D.H."/>
            <person name="Yu J."/>
            <person name="Hu S."/>
            <person name="Xiao X."/>
        </authorList>
    </citation>
    <scope>NUCLEOTIDE SEQUENCE [LARGE SCALE GENOMIC DNA]</scope>
    <source>
        <strain evidence="7">WP3 / JCM 13877</strain>
    </source>
</reference>
<protein>
    <recommendedName>
        <fullName evidence="4">Peptide methionine sulfoxide reductase MsrA</fullName>
        <shortName evidence="4">Protein-methionine-S-oxide reductase</shortName>
        <ecNumber evidence="4">1.8.4.11</ecNumber>
    </recommendedName>
    <alternativeName>
        <fullName evidence="4">Peptide-methionine (S)-S-oxide reductase</fullName>
        <shortName evidence="4">Peptide Met(O) reductase</shortName>
    </alternativeName>
</protein>
<dbReference type="Gene3D" id="3.30.1060.10">
    <property type="entry name" value="Peptide methionine sulphoxide reductase MsrA"/>
    <property type="match status" value="1"/>
</dbReference>
<dbReference type="GO" id="GO:0008113">
    <property type="term" value="F:peptide-methionine (S)-S-oxide reductase activity"/>
    <property type="evidence" value="ECO:0007669"/>
    <property type="project" value="UniProtKB-UniRule"/>
</dbReference>
<dbReference type="Proteomes" id="UP000000753">
    <property type="component" value="Chromosome"/>
</dbReference>
<dbReference type="RefSeq" id="WP_020912701.1">
    <property type="nucleotide sequence ID" value="NC_011566.1"/>
</dbReference>
<dbReference type="STRING" id="225849.swp_2608"/>
<name>B8CPA1_SHEPW</name>
<dbReference type="PANTHER" id="PTHR43774">
    <property type="entry name" value="PEPTIDE METHIONINE SULFOXIDE REDUCTASE"/>
    <property type="match status" value="1"/>
</dbReference>
<dbReference type="SUPFAM" id="SSF55068">
    <property type="entry name" value="Peptide methionine sulfoxide reductase"/>
    <property type="match status" value="1"/>
</dbReference>
<evidence type="ECO:0000313" key="6">
    <source>
        <dbReference type="EMBL" id="ACJ29345.1"/>
    </source>
</evidence>
<sequence length="159" mass="17924">MALATFGAGCFWGVEYFFKQVDGVANCVCGYMGGDNQYSSYVDVKAGITGHAEVVQVEYDPSKVSFNTLLEIFWQNHNPTTVNQQGDDIGDQYRSSIFFHDTLQQEQAQLAKQAIIDSKKWGKKPIVTEIVPIEQFHEAESYHQDYLAKNNLPSCHISF</sequence>
<comment type="similarity">
    <text evidence="4">Belongs to the MsrA Met sulfoxide reductase family.</text>
</comment>
<proteinExistence type="inferred from homology"/>
<organism evidence="6 7">
    <name type="scientific">Shewanella piezotolerans (strain WP3 / JCM 13877)</name>
    <dbReference type="NCBI Taxonomy" id="225849"/>
    <lineage>
        <taxon>Bacteria</taxon>
        <taxon>Pseudomonadati</taxon>
        <taxon>Pseudomonadota</taxon>
        <taxon>Gammaproteobacteria</taxon>
        <taxon>Alteromonadales</taxon>
        <taxon>Shewanellaceae</taxon>
        <taxon>Shewanella</taxon>
    </lineage>
</organism>
<dbReference type="GO" id="GO:0033744">
    <property type="term" value="F:L-methionine:thioredoxin-disulfide S-oxidoreductase activity"/>
    <property type="evidence" value="ECO:0007669"/>
    <property type="project" value="RHEA"/>
</dbReference>
<feature type="active site" evidence="4">
    <location>
        <position position="10"/>
    </location>
</feature>
<dbReference type="InterPro" id="IPR036509">
    <property type="entry name" value="Met_Sox_Rdtase_MsrA_sf"/>
</dbReference>
<evidence type="ECO:0000256" key="2">
    <source>
        <dbReference type="ARBA" id="ARBA00047806"/>
    </source>
</evidence>
<evidence type="ECO:0000256" key="1">
    <source>
        <dbReference type="ARBA" id="ARBA00023002"/>
    </source>
</evidence>
<dbReference type="HAMAP" id="MF_01401">
    <property type="entry name" value="MsrA"/>
    <property type="match status" value="1"/>
</dbReference>
<dbReference type="EMBL" id="CP000472">
    <property type="protein sequence ID" value="ACJ29345.1"/>
    <property type="molecule type" value="Genomic_DNA"/>
</dbReference>
<evidence type="ECO:0000256" key="4">
    <source>
        <dbReference type="HAMAP-Rule" id="MF_01401"/>
    </source>
</evidence>
<dbReference type="OrthoDB" id="4174719at2"/>
<keyword evidence="7" id="KW-1185">Reference proteome</keyword>
<dbReference type="AlphaFoldDB" id="B8CPA1"/>
<keyword evidence="1 4" id="KW-0560">Oxidoreductase</keyword>
<dbReference type="eggNOG" id="COG0225">
    <property type="taxonomic scope" value="Bacteria"/>
</dbReference>
<dbReference type="EC" id="1.8.4.11" evidence="4"/>
<dbReference type="PANTHER" id="PTHR43774:SF1">
    <property type="entry name" value="PEPTIDE METHIONINE SULFOXIDE REDUCTASE MSRA 2"/>
    <property type="match status" value="1"/>
</dbReference>
<feature type="domain" description="Peptide methionine sulphoxide reductase MsrA" evidence="5">
    <location>
        <begin position="4"/>
        <end position="155"/>
    </location>
</feature>
<evidence type="ECO:0000259" key="5">
    <source>
        <dbReference type="Pfam" id="PF01625"/>
    </source>
</evidence>
<dbReference type="NCBIfam" id="TIGR00401">
    <property type="entry name" value="msrA"/>
    <property type="match status" value="1"/>
</dbReference>
<comment type="catalytic activity">
    <reaction evidence="2 4">
        <text>L-methionyl-[protein] + [thioredoxin]-disulfide + H2O = L-methionyl-(S)-S-oxide-[protein] + [thioredoxin]-dithiol</text>
        <dbReference type="Rhea" id="RHEA:14217"/>
        <dbReference type="Rhea" id="RHEA-COMP:10698"/>
        <dbReference type="Rhea" id="RHEA-COMP:10700"/>
        <dbReference type="Rhea" id="RHEA-COMP:12313"/>
        <dbReference type="Rhea" id="RHEA-COMP:12315"/>
        <dbReference type="ChEBI" id="CHEBI:15377"/>
        <dbReference type="ChEBI" id="CHEBI:16044"/>
        <dbReference type="ChEBI" id="CHEBI:29950"/>
        <dbReference type="ChEBI" id="CHEBI:44120"/>
        <dbReference type="ChEBI" id="CHEBI:50058"/>
        <dbReference type="EC" id="1.8.4.11"/>
    </reaction>
</comment>
<dbReference type="InterPro" id="IPR002569">
    <property type="entry name" value="Met_Sox_Rdtase_MsrA_dom"/>
</dbReference>
<dbReference type="Pfam" id="PF01625">
    <property type="entry name" value="PMSR"/>
    <property type="match status" value="1"/>
</dbReference>
<accession>B8CPA1</accession>
<evidence type="ECO:0000256" key="3">
    <source>
        <dbReference type="ARBA" id="ARBA00048782"/>
    </source>
</evidence>
<dbReference type="HOGENOM" id="CLU_031040_10_2_6"/>